<evidence type="ECO:0000256" key="1">
    <source>
        <dbReference type="SAM" id="MobiDB-lite"/>
    </source>
</evidence>
<name>A0A4Z2H0S2_9TELE</name>
<feature type="region of interest" description="Disordered" evidence="1">
    <location>
        <begin position="91"/>
        <end position="191"/>
    </location>
</feature>
<reference evidence="2 3" key="1">
    <citation type="submission" date="2019-03" db="EMBL/GenBank/DDBJ databases">
        <title>First draft genome of Liparis tanakae, snailfish: a comprehensive survey of snailfish specific genes.</title>
        <authorList>
            <person name="Kim W."/>
            <person name="Song I."/>
            <person name="Jeong J.-H."/>
            <person name="Kim D."/>
            <person name="Kim S."/>
            <person name="Ryu S."/>
            <person name="Song J.Y."/>
            <person name="Lee S.K."/>
        </authorList>
    </citation>
    <scope>NUCLEOTIDE SEQUENCE [LARGE SCALE GENOMIC DNA]</scope>
    <source>
        <tissue evidence="2">Muscle</tissue>
    </source>
</reference>
<gene>
    <name evidence="2" type="ORF">EYF80_030353</name>
</gene>
<comment type="caution">
    <text evidence="2">The sequence shown here is derived from an EMBL/GenBank/DDBJ whole genome shotgun (WGS) entry which is preliminary data.</text>
</comment>
<dbReference type="Proteomes" id="UP000314294">
    <property type="component" value="Unassembled WGS sequence"/>
</dbReference>
<feature type="compositionally biased region" description="Low complexity" evidence="1">
    <location>
        <begin position="96"/>
        <end position="112"/>
    </location>
</feature>
<accession>A0A4Z2H0S2</accession>
<evidence type="ECO:0000313" key="3">
    <source>
        <dbReference type="Proteomes" id="UP000314294"/>
    </source>
</evidence>
<protein>
    <submittedName>
        <fullName evidence="2">Uncharacterized protein</fullName>
    </submittedName>
</protein>
<keyword evidence="3" id="KW-1185">Reference proteome</keyword>
<dbReference type="AlphaFoldDB" id="A0A4Z2H0S2"/>
<dbReference type="EMBL" id="SRLO01000356">
    <property type="protein sequence ID" value="TNN59438.1"/>
    <property type="molecule type" value="Genomic_DNA"/>
</dbReference>
<evidence type="ECO:0000313" key="2">
    <source>
        <dbReference type="EMBL" id="TNN59438.1"/>
    </source>
</evidence>
<sequence>MEPRRCVRLCGPVVGSAAQDGPVLTRGSPELLVLGAAGSPMRAPRCCCCCCLLHTHPSELTGSKWNPHPPTPPPSSSFGYSSRALLTMSPQRARGRSGAAAGAGSSSSGQAATDRVLKVASSVQRLEMTHSRRVTPAPRRRDRRPHVEGTAGPTLKGPPAPRRRDRRPLAEGTAGPTSKGPLALVGKKIRK</sequence>
<proteinExistence type="predicted"/>
<organism evidence="2 3">
    <name type="scientific">Liparis tanakae</name>
    <name type="common">Tanaka's snailfish</name>
    <dbReference type="NCBI Taxonomy" id="230148"/>
    <lineage>
        <taxon>Eukaryota</taxon>
        <taxon>Metazoa</taxon>
        <taxon>Chordata</taxon>
        <taxon>Craniata</taxon>
        <taxon>Vertebrata</taxon>
        <taxon>Euteleostomi</taxon>
        <taxon>Actinopterygii</taxon>
        <taxon>Neopterygii</taxon>
        <taxon>Teleostei</taxon>
        <taxon>Neoteleostei</taxon>
        <taxon>Acanthomorphata</taxon>
        <taxon>Eupercaria</taxon>
        <taxon>Perciformes</taxon>
        <taxon>Cottioidei</taxon>
        <taxon>Cottales</taxon>
        <taxon>Liparidae</taxon>
        <taxon>Liparis</taxon>
    </lineage>
</organism>